<dbReference type="Proteomes" id="UP000253551">
    <property type="component" value="Unassembled WGS sequence"/>
</dbReference>
<protein>
    <submittedName>
        <fullName evidence="1">Uncharacterized protein</fullName>
    </submittedName>
</protein>
<accession>A0A367JDM1</accession>
<dbReference type="EMBL" id="PJQM01003593">
    <property type="protein sequence ID" value="RCH88072.1"/>
    <property type="molecule type" value="Genomic_DNA"/>
</dbReference>
<dbReference type="OrthoDB" id="1882547at2759"/>
<evidence type="ECO:0000313" key="1">
    <source>
        <dbReference type="EMBL" id="RCH88072.1"/>
    </source>
</evidence>
<dbReference type="AlphaFoldDB" id="A0A367JDM1"/>
<reference evidence="1 2" key="1">
    <citation type="journal article" date="2018" name="G3 (Bethesda)">
        <title>Phylogenetic and Phylogenomic Definition of Rhizopus Species.</title>
        <authorList>
            <person name="Gryganskyi A.P."/>
            <person name="Golan J."/>
            <person name="Dolatabadi S."/>
            <person name="Mondo S."/>
            <person name="Robb S."/>
            <person name="Idnurm A."/>
            <person name="Muszewska A."/>
            <person name="Steczkiewicz K."/>
            <person name="Masonjones S."/>
            <person name="Liao H.L."/>
            <person name="Gajdeczka M.T."/>
            <person name="Anike F."/>
            <person name="Vuek A."/>
            <person name="Anishchenko I.M."/>
            <person name="Voigt K."/>
            <person name="de Hoog G.S."/>
            <person name="Smith M.E."/>
            <person name="Heitman J."/>
            <person name="Vilgalys R."/>
            <person name="Stajich J.E."/>
        </authorList>
    </citation>
    <scope>NUCLEOTIDE SEQUENCE [LARGE SCALE GENOMIC DNA]</scope>
    <source>
        <strain evidence="1 2">LSU 92-RS-03</strain>
    </source>
</reference>
<dbReference type="STRING" id="4846.A0A367JDM1"/>
<evidence type="ECO:0000313" key="2">
    <source>
        <dbReference type="Proteomes" id="UP000253551"/>
    </source>
</evidence>
<gene>
    <name evidence="1" type="ORF">CU098_007576</name>
</gene>
<proteinExistence type="predicted"/>
<name>A0A367JDM1_RHIST</name>
<keyword evidence="2" id="KW-1185">Reference proteome</keyword>
<dbReference type="Gene3D" id="3.40.50.11350">
    <property type="match status" value="1"/>
</dbReference>
<sequence length="378" mass="44021">MAYMLNRTLIVPPAFLGTVFGWMPRPSLEDRLEWLTTPKNFAKICQRPTPGKLPSYVQRSRCAEYRHFGIIPWTALHDLDSLSEINIKVQSVVSLSQIKKDLGLEDRDIYLHHDTQLYDWRLYENQTQALDLLQNKLNYFDSFGGRRYYKVLLPHHFSRRTERLLYLGGIFGSSRLNLVNPEYKRMKQKIRRVLHYRLDTPLGETVKSIVDYMGGQGAFMSIHFRTGDRPFKNEIPANLESFVQRMTKAVSQPDYRFRQEEGCLAIAQDSQEHADLVSIPEKHIKVYIATDYHRPRNEYSALLPWFEQFPCTTTLSDVPDYLFSPLDSIRDIVVPSKPLKGFLIPIIDAMVAAHGKKILTTPRSTFSKYIEELHHAWL</sequence>
<organism evidence="1 2">
    <name type="scientific">Rhizopus stolonifer</name>
    <name type="common">Rhizopus nigricans</name>
    <dbReference type="NCBI Taxonomy" id="4846"/>
    <lineage>
        <taxon>Eukaryota</taxon>
        <taxon>Fungi</taxon>
        <taxon>Fungi incertae sedis</taxon>
        <taxon>Mucoromycota</taxon>
        <taxon>Mucoromycotina</taxon>
        <taxon>Mucoromycetes</taxon>
        <taxon>Mucorales</taxon>
        <taxon>Mucorineae</taxon>
        <taxon>Rhizopodaceae</taxon>
        <taxon>Rhizopus</taxon>
    </lineage>
</organism>
<comment type="caution">
    <text evidence="1">The sequence shown here is derived from an EMBL/GenBank/DDBJ whole genome shotgun (WGS) entry which is preliminary data.</text>
</comment>